<dbReference type="STRING" id="1777143.AWB82_06795"/>
<dbReference type="AlphaFoldDB" id="A0A158DIV3"/>
<feature type="chain" id="PRO_5007624191" evidence="1">
    <location>
        <begin position="24"/>
        <end position="132"/>
    </location>
</feature>
<dbReference type="CDD" id="cd02234">
    <property type="entry name" value="cupin_BLR7677-like"/>
    <property type="match status" value="1"/>
</dbReference>
<keyword evidence="4" id="KW-1185">Reference proteome</keyword>
<dbReference type="PANTHER" id="PTHR38599">
    <property type="entry name" value="CUPIN DOMAIN PROTEIN (AFU_ORTHOLOGUE AFUA_3G13620)"/>
    <property type="match status" value="1"/>
</dbReference>
<dbReference type="Proteomes" id="UP000054596">
    <property type="component" value="Unassembled WGS sequence"/>
</dbReference>
<dbReference type="SUPFAM" id="SSF51182">
    <property type="entry name" value="RmlC-like cupins"/>
    <property type="match status" value="1"/>
</dbReference>
<name>A0A158DIV3_9BURK</name>
<organism evidence="3 4">
    <name type="scientific">Caballeronia glebae</name>
    <dbReference type="NCBI Taxonomy" id="1777143"/>
    <lineage>
        <taxon>Bacteria</taxon>
        <taxon>Pseudomonadati</taxon>
        <taxon>Pseudomonadota</taxon>
        <taxon>Betaproteobacteria</taxon>
        <taxon>Burkholderiales</taxon>
        <taxon>Burkholderiaceae</taxon>
        <taxon>Caballeronia</taxon>
    </lineage>
</organism>
<reference evidence="3" key="1">
    <citation type="submission" date="2016-01" db="EMBL/GenBank/DDBJ databases">
        <authorList>
            <person name="Peeters C."/>
        </authorList>
    </citation>
    <scope>NUCLEOTIDE SEQUENCE [LARGE SCALE GENOMIC DNA]</scope>
    <source>
        <strain evidence="3">LMG 29325</strain>
    </source>
</reference>
<dbReference type="Pfam" id="PF07883">
    <property type="entry name" value="Cupin_2"/>
    <property type="match status" value="1"/>
</dbReference>
<dbReference type="PANTHER" id="PTHR38599:SF1">
    <property type="entry name" value="CUPIN DOMAIN PROTEIN (AFU_ORTHOLOGUE AFUA_3G13620)"/>
    <property type="match status" value="1"/>
</dbReference>
<dbReference type="InterPro" id="IPR014710">
    <property type="entry name" value="RmlC-like_jellyroll"/>
</dbReference>
<evidence type="ECO:0000256" key="1">
    <source>
        <dbReference type="SAM" id="SignalP"/>
    </source>
</evidence>
<evidence type="ECO:0000313" key="3">
    <source>
        <dbReference type="EMBL" id="SAK94330.1"/>
    </source>
</evidence>
<protein>
    <submittedName>
        <fullName evidence="3">Cupin 2 domain-containing protein</fullName>
    </submittedName>
</protein>
<evidence type="ECO:0000259" key="2">
    <source>
        <dbReference type="Pfam" id="PF07883"/>
    </source>
</evidence>
<dbReference type="InterPro" id="IPR013096">
    <property type="entry name" value="Cupin_2"/>
</dbReference>
<proteinExistence type="predicted"/>
<dbReference type="EMBL" id="FCOJ02000090">
    <property type="protein sequence ID" value="SAK94330.1"/>
    <property type="molecule type" value="Genomic_DNA"/>
</dbReference>
<accession>A0A158DIV3</accession>
<feature type="signal peptide" evidence="1">
    <location>
        <begin position="1"/>
        <end position="23"/>
    </location>
</feature>
<keyword evidence="1" id="KW-0732">Signal</keyword>
<dbReference type="OrthoDB" id="9813436at2"/>
<dbReference type="Gene3D" id="2.60.120.10">
    <property type="entry name" value="Jelly Rolls"/>
    <property type="match status" value="1"/>
</dbReference>
<dbReference type="InterPro" id="IPR011051">
    <property type="entry name" value="RmlC_Cupin_sf"/>
</dbReference>
<feature type="domain" description="Cupin type-2" evidence="2">
    <location>
        <begin position="51"/>
        <end position="124"/>
    </location>
</feature>
<comment type="caution">
    <text evidence="3">The sequence shown here is derived from an EMBL/GenBank/DDBJ whole genome shotgun (WGS) entry which is preliminary data.</text>
</comment>
<sequence length="132" mass="14173">MRFLTVIVSYIAVAIVTVSVASAHEAQEESVKMNFDAVIPNLPGKSLKAVEVTYPPGGMSRPHTHPSSGFIYAYVVEGAIESKVNDGATHIYRVGESWPEPPGALHSISRNASKTKPAKLLAVFVVDTNEKP</sequence>
<gene>
    <name evidence="3" type="ORF">AWB82_06795</name>
</gene>
<evidence type="ECO:0000313" key="4">
    <source>
        <dbReference type="Proteomes" id="UP000054596"/>
    </source>
</evidence>